<reference evidence="2" key="1">
    <citation type="journal article" date="2011" name="PLoS Genet.">
        <title>Genomic analysis of the necrotrophic fungal pathogens Sclerotinia sclerotiorum and Botrytis cinerea.</title>
        <authorList>
            <person name="Amselem J."/>
            <person name="Cuomo C.A."/>
            <person name="van Kan J.A."/>
            <person name="Viaud M."/>
            <person name="Benito E.P."/>
            <person name="Couloux A."/>
            <person name="Coutinho P.M."/>
            <person name="de Vries R.P."/>
            <person name="Dyer P.S."/>
            <person name="Fillinger S."/>
            <person name="Fournier E."/>
            <person name="Gout L."/>
            <person name="Hahn M."/>
            <person name="Kohn L."/>
            <person name="Lapalu N."/>
            <person name="Plummer K.M."/>
            <person name="Pradier J.M."/>
            <person name="Quevillon E."/>
            <person name="Sharon A."/>
            <person name="Simon A."/>
            <person name="ten Have A."/>
            <person name="Tudzynski B."/>
            <person name="Tudzynski P."/>
            <person name="Wincker P."/>
            <person name="Andrew M."/>
            <person name="Anthouard V."/>
            <person name="Beever R.E."/>
            <person name="Beffa R."/>
            <person name="Benoit I."/>
            <person name="Bouzid O."/>
            <person name="Brault B."/>
            <person name="Chen Z."/>
            <person name="Choquer M."/>
            <person name="Collemare J."/>
            <person name="Cotton P."/>
            <person name="Danchin E.G."/>
            <person name="Da Silva C."/>
            <person name="Gautier A."/>
            <person name="Giraud C."/>
            <person name="Giraud T."/>
            <person name="Gonzalez C."/>
            <person name="Grossetete S."/>
            <person name="Guldener U."/>
            <person name="Henrissat B."/>
            <person name="Howlett B.J."/>
            <person name="Kodira C."/>
            <person name="Kretschmer M."/>
            <person name="Lappartient A."/>
            <person name="Leroch M."/>
            <person name="Levis C."/>
            <person name="Mauceli E."/>
            <person name="Neuveglise C."/>
            <person name="Oeser B."/>
            <person name="Pearson M."/>
            <person name="Poulain J."/>
            <person name="Poussereau N."/>
            <person name="Quesneville H."/>
            <person name="Rascle C."/>
            <person name="Schumacher J."/>
            <person name="Segurens B."/>
            <person name="Sexton A."/>
            <person name="Silva E."/>
            <person name="Sirven C."/>
            <person name="Soanes D.M."/>
            <person name="Talbot N.J."/>
            <person name="Templeton M."/>
            <person name="Yandava C."/>
            <person name="Yarden O."/>
            <person name="Zeng Q."/>
            <person name="Rollins J.A."/>
            <person name="Lebrun M.H."/>
            <person name="Dickman M."/>
        </authorList>
    </citation>
    <scope>NUCLEOTIDE SEQUENCE [LARGE SCALE GENOMIC DNA]</scope>
    <source>
        <strain evidence="2">T4</strain>
    </source>
</reference>
<name>G2YAZ4_BOTF4</name>
<dbReference type="Proteomes" id="UP000008177">
    <property type="component" value="Unplaced contigs"/>
</dbReference>
<proteinExistence type="predicted"/>
<evidence type="ECO:0000313" key="2">
    <source>
        <dbReference type="Proteomes" id="UP000008177"/>
    </source>
</evidence>
<dbReference type="EMBL" id="FQ790308">
    <property type="protein sequence ID" value="CCD34385.1"/>
    <property type="molecule type" value="Genomic_DNA"/>
</dbReference>
<sequence length="51" mass="5661">MVIAISQHFDTFNRQGVGSACRVFAHKSLLSDSDFYLEGLEVECNQEIAPS</sequence>
<gene>
    <name evidence="1" type="ORF">BofuT4_uP103450.1</name>
</gene>
<accession>G2YAZ4</accession>
<dbReference type="AlphaFoldDB" id="G2YAZ4"/>
<dbReference type="HOGENOM" id="CLU_3106082_0_0_1"/>
<evidence type="ECO:0000313" key="1">
    <source>
        <dbReference type="EMBL" id="CCD34385.1"/>
    </source>
</evidence>
<protein>
    <submittedName>
        <fullName evidence="1">Uncharacterized protein</fullName>
    </submittedName>
</protein>
<dbReference type="InParanoid" id="G2YAZ4"/>
<organism evidence="1 2">
    <name type="scientific">Botryotinia fuckeliana (strain T4)</name>
    <name type="common">Noble rot fungus</name>
    <name type="synonym">Botrytis cinerea</name>
    <dbReference type="NCBI Taxonomy" id="999810"/>
    <lineage>
        <taxon>Eukaryota</taxon>
        <taxon>Fungi</taxon>
        <taxon>Dikarya</taxon>
        <taxon>Ascomycota</taxon>
        <taxon>Pezizomycotina</taxon>
        <taxon>Leotiomycetes</taxon>
        <taxon>Helotiales</taxon>
        <taxon>Sclerotiniaceae</taxon>
        <taxon>Botrytis</taxon>
    </lineage>
</organism>